<reference evidence="1" key="2">
    <citation type="submission" date="2021-04" db="EMBL/GenBank/DDBJ databases">
        <authorList>
            <person name="Gilroy R."/>
        </authorList>
    </citation>
    <scope>NUCLEOTIDE SEQUENCE</scope>
    <source>
        <strain evidence="1">CHK183-1962</strain>
    </source>
</reference>
<proteinExistence type="predicted"/>
<dbReference type="AlphaFoldDB" id="A0A9D1XDV6"/>
<dbReference type="EMBL" id="DXEK01000150">
    <property type="protein sequence ID" value="HIX77703.1"/>
    <property type="molecule type" value="Genomic_DNA"/>
</dbReference>
<evidence type="ECO:0000313" key="1">
    <source>
        <dbReference type="EMBL" id="HIX77703.1"/>
    </source>
</evidence>
<accession>A0A9D1XDV6</accession>
<sequence>MNVSLQNSAETLGTYGYVLPGEENGAELVLGSGVCILYAQNQLPGEIGTRGTVSLLGSRYEYHTVKLQAEYKMKVGYLFFIPEVKVICRGRVRAWTGDTEEERAAVDYEEMVFVTEYGEVYHTSSSCRHLSVSISAAALSKVSAMRNENGEKYYACEKCVGSGTVNELVYVTGTGNRYHNSLECSGLKRSVRLVKLSEVSGYPLCSTCRAMAAEGEGT</sequence>
<comment type="caution">
    <text evidence="1">The sequence shown here is derived from an EMBL/GenBank/DDBJ whole genome shotgun (WGS) entry which is preliminary data.</text>
</comment>
<reference evidence="1" key="1">
    <citation type="journal article" date="2021" name="PeerJ">
        <title>Extensive microbial diversity within the chicken gut microbiome revealed by metagenomics and culture.</title>
        <authorList>
            <person name="Gilroy R."/>
            <person name="Ravi A."/>
            <person name="Getino M."/>
            <person name="Pursley I."/>
            <person name="Horton D.L."/>
            <person name="Alikhan N.F."/>
            <person name="Baker D."/>
            <person name="Gharbi K."/>
            <person name="Hall N."/>
            <person name="Watson M."/>
            <person name="Adriaenssens E.M."/>
            <person name="Foster-Nyarko E."/>
            <person name="Jarju S."/>
            <person name="Secka A."/>
            <person name="Antonio M."/>
            <person name="Oren A."/>
            <person name="Chaudhuri R.R."/>
            <person name="La Ragione R."/>
            <person name="Hildebrand F."/>
            <person name="Pallen M.J."/>
        </authorList>
    </citation>
    <scope>NUCLEOTIDE SEQUENCE</scope>
    <source>
        <strain evidence="1">CHK183-1962</strain>
    </source>
</reference>
<organism evidence="1 2">
    <name type="scientific">Candidatus Fusicatenibacter merdavium</name>
    <dbReference type="NCBI Taxonomy" id="2838600"/>
    <lineage>
        <taxon>Bacteria</taxon>
        <taxon>Bacillati</taxon>
        <taxon>Bacillota</taxon>
        <taxon>Clostridia</taxon>
        <taxon>Lachnospirales</taxon>
        <taxon>Lachnospiraceae</taxon>
        <taxon>Fusicatenibacter</taxon>
    </lineage>
</organism>
<gene>
    <name evidence="1" type="ORF">H9734_08945</name>
</gene>
<protein>
    <submittedName>
        <fullName evidence="1">Uncharacterized protein</fullName>
    </submittedName>
</protein>
<evidence type="ECO:0000313" key="2">
    <source>
        <dbReference type="Proteomes" id="UP000886890"/>
    </source>
</evidence>
<dbReference type="Proteomes" id="UP000886890">
    <property type="component" value="Unassembled WGS sequence"/>
</dbReference>
<name>A0A9D1XDV6_9FIRM</name>